<evidence type="ECO:0000256" key="1">
    <source>
        <dbReference type="SAM" id="SignalP"/>
    </source>
</evidence>
<evidence type="ECO:0008006" key="4">
    <source>
        <dbReference type="Google" id="ProtNLM"/>
    </source>
</evidence>
<sequence length="128" mass="13858">LLVATLLFTVLLSPTESVWCQSCAEANAYWCTGASCLDNYCVYQRVTELATGLRSVVLSCAPNNFVLFDDGIRVTVNGGCDKRTIAGIEYASEVCNTGDYCDFHCSGSSFISITLSIMLFAVITLIKL</sequence>
<proteinExistence type="predicted"/>
<feature type="chain" id="PRO_5043517929" description="UPAR/Ly6 domain-containing protein" evidence="1">
    <location>
        <begin position="21"/>
        <end position="128"/>
    </location>
</feature>
<organism evidence="2 3">
    <name type="scientific">Pristionchus fissidentatus</name>
    <dbReference type="NCBI Taxonomy" id="1538716"/>
    <lineage>
        <taxon>Eukaryota</taxon>
        <taxon>Metazoa</taxon>
        <taxon>Ecdysozoa</taxon>
        <taxon>Nematoda</taxon>
        <taxon>Chromadorea</taxon>
        <taxon>Rhabditida</taxon>
        <taxon>Rhabditina</taxon>
        <taxon>Diplogasteromorpha</taxon>
        <taxon>Diplogasteroidea</taxon>
        <taxon>Neodiplogasteridae</taxon>
        <taxon>Pristionchus</taxon>
    </lineage>
</organism>
<reference evidence="2" key="1">
    <citation type="submission" date="2023-10" db="EMBL/GenBank/DDBJ databases">
        <title>Genome assembly of Pristionchus species.</title>
        <authorList>
            <person name="Yoshida K."/>
            <person name="Sommer R.J."/>
        </authorList>
    </citation>
    <scope>NUCLEOTIDE SEQUENCE</scope>
    <source>
        <strain evidence="2">RS5133</strain>
    </source>
</reference>
<accession>A0AAV5V8K4</accession>
<dbReference type="AlphaFoldDB" id="A0AAV5V8K4"/>
<gene>
    <name evidence="2" type="ORF">PFISCL1PPCAC_6998</name>
</gene>
<keyword evidence="3" id="KW-1185">Reference proteome</keyword>
<comment type="caution">
    <text evidence="2">The sequence shown here is derived from an EMBL/GenBank/DDBJ whole genome shotgun (WGS) entry which is preliminary data.</text>
</comment>
<dbReference type="EMBL" id="BTSY01000002">
    <property type="protein sequence ID" value="GMT15701.1"/>
    <property type="molecule type" value="Genomic_DNA"/>
</dbReference>
<evidence type="ECO:0000313" key="3">
    <source>
        <dbReference type="Proteomes" id="UP001432322"/>
    </source>
</evidence>
<keyword evidence="1" id="KW-0732">Signal</keyword>
<protein>
    <recommendedName>
        <fullName evidence="4">UPAR/Ly6 domain-containing protein</fullName>
    </recommendedName>
</protein>
<evidence type="ECO:0000313" key="2">
    <source>
        <dbReference type="EMBL" id="GMT15701.1"/>
    </source>
</evidence>
<feature type="signal peptide" evidence="1">
    <location>
        <begin position="1"/>
        <end position="20"/>
    </location>
</feature>
<dbReference type="Proteomes" id="UP001432322">
    <property type="component" value="Unassembled WGS sequence"/>
</dbReference>
<name>A0AAV5V8K4_9BILA</name>
<feature type="non-terminal residue" evidence="2">
    <location>
        <position position="1"/>
    </location>
</feature>